<sequence length="60" mass="6452">MTPAVSPTATSPAPAPVVATLPLTTEDVPTRSQTTQMIYSRHRRALRDYARKLGATTDPS</sequence>
<evidence type="ECO:0000313" key="1">
    <source>
        <dbReference type="EMBL" id="RFD20050.1"/>
    </source>
</evidence>
<dbReference type="RefSeq" id="WP_116702906.1">
    <property type="nucleotide sequence ID" value="NZ_QUWV01000063.1"/>
</dbReference>
<gene>
    <name evidence="1" type="ORF">DY926_08150</name>
</gene>
<organism evidence="1 2">
    <name type="scientific">Komagataeibacter melaceti</name>
    <dbReference type="NCBI Taxonomy" id="2766577"/>
    <lineage>
        <taxon>Bacteria</taxon>
        <taxon>Pseudomonadati</taxon>
        <taxon>Pseudomonadota</taxon>
        <taxon>Alphaproteobacteria</taxon>
        <taxon>Acetobacterales</taxon>
        <taxon>Acetobacteraceae</taxon>
        <taxon>Komagataeibacter</taxon>
    </lineage>
</organism>
<dbReference type="AlphaFoldDB" id="A0A371Z0M3"/>
<keyword evidence="2" id="KW-1185">Reference proteome</keyword>
<name>A0A371Z0M3_9PROT</name>
<accession>A0A371Z0M3</accession>
<dbReference type="EMBL" id="QUWV01000063">
    <property type="protein sequence ID" value="RFD20050.1"/>
    <property type="molecule type" value="Genomic_DNA"/>
</dbReference>
<comment type="caution">
    <text evidence="1">The sequence shown here is derived from an EMBL/GenBank/DDBJ whole genome shotgun (WGS) entry which is preliminary data.</text>
</comment>
<dbReference type="OrthoDB" id="7284636at2"/>
<dbReference type="Proteomes" id="UP000262371">
    <property type="component" value="Unassembled WGS sequence"/>
</dbReference>
<reference evidence="1 2" key="1">
    <citation type="submission" date="2018-08" db="EMBL/GenBank/DDBJ databases">
        <title>Komagataeibacter sp. AV 382.</title>
        <authorList>
            <person name="Skraban J."/>
            <person name="Trcek J."/>
        </authorList>
    </citation>
    <scope>NUCLEOTIDE SEQUENCE [LARGE SCALE GENOMIC DNA]</scope>
    <source>
        <strain evidence="1 2">AV 382</strain>
    </source>
</reference>
<evidence type="ECO:0000313" key="2">
    <source>
        <dbReference type="Proteomes" id="UP000262371"/>
    </source>
</evidence>
<protein>
    <submittedName>
        <fullName evidence="1">Uncharacterized protein</fullName>
    </submittedName>
</protein>
<proteinExistence type="predicted"/>